<feature type="binding site" evidence="6">
    <location>
        <position position="263"/>
    </location>
    <ligand>
        <name>FAD</name>
        <dbReference type="ChEBI" id="CHEBI:57692"/>
    </ligand>
</feature>
<accession>A0A0C9VJX9</accession>
<dbReference type="InterPro" id="IPR012132">
    <property type="entry name" value="GMC_OxRdtase"/>
</dbReference>
<dbReference type="InterPro" id="IPR036188">
    <property type="entry name" value="FAD/NAD-bd_sf"/>
</dbReference>
<comment type="cofactor">
    <cofactor evidence="1 6">
        <name>FAD</name>
        <dbReference type="ChEBI" id="CHEBI:57692"/>
    </cofactor>
</comment>
<evidence type="ECO:0000259" key="8">
    <source>
        <dbReference type="PROSITE" id="PS00624"/>
    </source>
</evidence>
<dbReference type="SUPFAM" id="SSF51905">
    <property type="entry name" value="FAD/NAD(P)-binding domain"/>
    <property type="match status" value="1"/>
</dbReference>
<dbReference type="InterPro" id="IPR007867">
    <property type="entry name" value="GMC_OxRtase_C"/>
</dbReference>
<gene>
    <name evidence="9" type="ORF">M422DRAFT_231421</name>
</gene>
<feature type="binding site" evidence="6">
    <location>
        <begin position="527"/>
        <end position="528"/>
    </location>
    <ligand>
        <name>FAD</name>
        <dbReference type="ChEBI" id="CHEBI:57692"/>
    </ligand>
</feature>
<feature type="chain" id="PRO_5002204811" evidence="7">
    <location>
        <begin position="22"/>
        <end position="595"/>
    </location>
</feature>
<dbReference type="Gene3D" id="3.50.50.60">
    <property type="entry name" value="FAD/NAD(P)-binding domain"/>
    <property type="match status" value="1"/>
</dbReference>
<sequence>MFFATHQLVVALLLLSLRVRAGIVERVKDLPKLSYDFVIIGGGTAGNVVASRLTEDPSVSVLVLEAGGLNTGIENVSIPLQCPILTPNTPFDWNYTTTPQVGFNGRSVIYPRGHILGGSSSVNFMGYTRGPSTDYDRYAAITKDPGWSWERLLPYIFKNERWVPPADHHNTSGQFDPSVHSTTGVNFVSLPGFSHPIDQKIIQTTKDLPEFPHLVDINAGSPVGIGFTQSTIGNGARSSSATSYLSPQVIKRENLFVLLNAQVSRVLSQGDVSGKISFGVVEFTDGVGGPTKQVSAKKEIVLSAGSLATPHILLNSGIGNKTELEEIGIKTVVDNPSVGKNFSDHTATGLQWLVNSNLTLEHLHRDPAFFESELEQWEKSKTGIFTISTFNNIGWLRLPANSTIFQSSPDPSSGLKSGHFELLFTNGISRPPFPATGNFLSISVGLVSPSSRGSISINSTNPFAPPLINPQYLTTDFDIFTVREGIRAARRFVAGPAWKDYIISPVQNGTKDDELDVLIRGSAGSIWHGCGSAGMTATDAGYGVVDPDLRVKGVEGLRIVDASVLPIVPAAHPQAAVYAIAERASDLIKQAWNQK</sequence>
<evidence type="ECO:0000256" key="7">
    <source>
        <dbReference type="SAM" id="SignalP"/>
    </source>
</evidence>
<evidence type="ECO:0000256" key="1">
    <source>
        <dbReference type="ARBA" id="ARBA00001974"/>
    </source>
</evidence>
<evidence type="ECO:0000313" key="10">
    <source>
        <dbReference type="Proteomes" id="UP000054279"/>
    </source>
</evidence>
<keyword evidence="4 6" id="KW-0274">FAD</keyword>
<dbReference type="PIRSF" id="PIRSF000137">
    <property type="entry name" value="Alcohol_oxidase"/>
    <property type="match status" value="1"/>
</dbReference>
<dbReference type="EMBL" id="KN837166">
    <property type="protein sequence ID" value="KIJ37751.1"/>
    <property type="molecule type" value="Genomic_DNA"/>
</dbReference>
<evidence type="ECO:0000256" key="3">
    <source>
        <dbReference type="ARBA" id="ARBA00022630"/>
    </source>
</evidence>
<evidence type="ECO:0000256" key="2">
    <source>
        <dbReference type="ARBA" id="ARBA00010790"/>
    </source>
</evidence>
<dbReference type="PANTHER" id="PTHR11552:SF147">
    <property type="entry name" value="CHOLINE DEHYDROGENASE, MITOCHONDRIAL"/>
    <property type="match status" value="1"/>
</dbReference>
<proteinExistence type="inferred from homology"/>
<dbReference type="InterPro" id="IPR000172">
    <property type="entry name" value="GMC_OxRdtase_N"/>
</dbReference>
<dbReference type="Pfam" id="PF00732">
    <property type="entry name" value="GMC_oxred_N"/>
    <property type="match status" value="1"/>
</dbReference>
<keyword evidence="7" id="KW-0732">Signal</keyword>
<dbReference type="SUPFAM" id="SSF54373">
    <property type="entry name" value="FAD-linked reductases, C-terminal domain"/>
    <property type="match status" value="1"/>
</dbReference>
<evidence type="ECO:0000256" key="5">
    <source>
        <dbReference type="PIRSR" id="PIRSR000137-1"/>
    </source>
</evidence>
<organism evidence="9 10">
    <name type="scientific">Sphaerobolus stellatus (strain SS14)</name>
    <dbReference type="NCBI Taxonomy" id="990650"/>
    <lineage>
        <taxon>Eukaryota</taxon>
        <taxon>Fungi</taxon>
        <taxon>Dikarya</taxon>
        <taxon>Basidiomycota</taxon>
        <taxon>Agaricomycotina</taxon>
        <taxon>Agaricomycetes</taxon>
        <taxon>Phallomycetidae</taxon>
        <taxon>Geastrales</taxon>
        <taxon>Sphaerobolaceae</taxon>
        <taxon>Sphaerobolus</taxon>
    </lineage>
</organism>
<feature type="active site" description="Proton acceptor" evidence="5">
    <location>
        <position position="572"/>
    </location>
</feature>
<dbReference type="PANTHER" id="PTHR11552">
    <property type="entry name" value="GLUCOSE-METHANOL-CHOLINE GMC OXIDOREDUCTASE"/>
    <property type="match status" value="1"/>
</dbReference>
<keyword evidence="3" id="KW-0285">Flavoprotein</keyword>
<comment type="similarity">
    <text evidence="2">Belongs to the GMC oxidoreductase family.</text>
</comment>
<dbReference type="HOGENOM" id="CLU_002865_6_3_1"/>
<evidence type="ECO:0000256" key="4">
    <source>
        <dbReference type="ARBA" id="ARBA00022827"/>
    </source>
</evidence>
<dbReference type="Gene3D" id="3.30.560.10">
    <property type="entry name" value="Glucose Oxidase, domain 3"/>
    <property type="match status" value="1"/>
</dbReference>
<protein>
    <submittedName>
        <fullName evidence="9">GMC oxidoreductase</fullName>
    </submittedName>
</protein>
<reference evidence="9 10" key="1">
    <citation type="submission" date="2014-06" db="EMBL/GenBank/DDBJ databases">
        <title>Evolutionary Origins and Diversification of the Mycorrhizal Mutualists.</title>
        <authorList>
            <consortium name="DOE Joint Genome Institute"/>
            <consortium name="Mycorrhizal Genomics Consortium"/>
            <person name="Kohler A."/>
            <person name="Kuo A."/>
            <person name="Nagy L.G."/>
            <person name="Floudas D."/>
            <person name="Copeland A."/>
            <person name="Barry K.W."/>
            <person name="Cichocki N."/>
            <person name="Veneault-Fourrey C."/>
            <person name="LaButti K."/>
            <person name="Lindquist E.A."/>
            <person name="Lipzen A."/>
            <person name="Lundell T."/>
            <person name="Morin E."/>
            <person name="Murat C."/>
            <person name="Riley R."/>
            <person name="Ohm R."/>
            <person name="Sun H."/>
            <person name="Tunlid A."/>
            <person name="Henrissat B."/>
            <person name="Grigoriev I.V."/>
            <person name="Hibbett D.S."/>
            <person name="Martin F."/>
        </authorList>
    </citation>
    <scope>NUCLEOTIDE SEQUENCE [LARGE SCALE GENOMIC DNA]</scope>
    <source>
        <strain evidence="9 10">SS14</strain>
    </source>
</reference>
<dbReference type="GO" id="GO:0050660">
    <property type="term" value="F:flavin adenine dinucleotide binding"/>
    <property type="evidence" value="ECO:0007669"/>
    <property type="project" value="InterPro"/>
</dbReference>
<dbReference type="GO" id="GO:0016614">
    <property type="term" value="F:oxidoreductase activity, acting on CH-OH group of donors"/>
    <property type="evidence" value="ECO:0007669"/>
    <property type="project" value="InterPro"/>
</dbReference>
<name>A0A0C9VJX9_SPHS4</name>
<evidence type="ECO:0000256" key="6">
    <source>
        <dbReference type="PIRSR" id="PIRSR000137-2"/>
    </source>
</evidence>
<feature type="binding site" evidence="6">
    <location>
        <begin position="573"/>
        <end position="574"/>
    </location>
    <ligand>
        <name>FAD</name>
        <dbReference type="ChEBI" id="CHEBI:57692"/>
    </ligand>
</feature>
<dbReference type="OrthoDB" id="269227at2759"/>
<feature type="signal peptide" evidence="7">
    <location>
        <begin position="1"/>
        <end position="21"/>
    </location>
</feature>
<dbReference type="PROSITE" id="PS00624">
    <property type="entry name" value="GMC_OXRED_2"/>
    <property type="match status" value="1"/>
</dbReference>
<dbReference type="AlphaFoldDB" id="A0A0C9VJX9"/>
<feature type="active site" description="Proton donor" evidence="5">
    <location>
        <position position="528"/>
    </location>
</feature>
<dbReference type="Proteomes" id="UP000054279">
    <property type="component" value="Unassembled WGS sequence"/>
</dbReference>
<feature type="domain" description="Glucose-methanol-choline oxidoreductase N-terminal" evidence="8">
    <location>
        <begin position="305"/>
        <end position="319"/>
    </location>
</feature>
<evidence type="ECO:0000313" key="9">
    <source>
        <dbReference type="EMBL" id="KIJ37751.1"/>
    </source>
</evidence>
<keyword evidence="10" id="KW-1185">Reference proteome</keyword>
<dbReference type="Pfam" id="PF05199">
    <property type="entry name" value="GMC_oxred_C"/>
    <property type="match status" value="1"/>
</dbReference>